<comment type="caution">
    <text evidence="2">The sequence shown here is derived from an EMBL/GenBank/DDBJ whole genome shotgun (WGS) entry which is preliminary data.</text>
</comment>
<keyword evidence="3" id="KW-1185">Reference proteome</keyword>
<dbReference type="EMBL" id="JACONW010000004">
    <property type="protein sequence ID" value="MBC3948519.1"/>
    <property type="molecule type" value="Genomic_DNA"/>
</dbReference>
<organism evidence="2 3">
    <name type="scientific">Pseudomonas folii</name>
    <dbReference type="NCBI Taxonomy" id="2762593"/>
    <lineage>
        <taxon>Bacteria</taxon>
        <taxon>Pseudomonadati</taxon>
        <taxon>Pseudomonadota</taxon>
        <taxon>Gammaproteobacteria</taxon>
        <taxon>Pseudomonadales</taxon>
        <taxon>Pseudomonadaceae</taxon>
        <taxon>Pseudomonas</taxon>
    </lineage>
</organism>
<evidence type="ECO:0000313" key="3">
    <source>
        <dbReference type="Proteomes" id="UP000651852"/>
    </source>
</evidence>
<dbReference type="RefSeq" id="WP_187520294.1">
    <property type="nucleotide sequence ID" value="NZ_JACONW010000004.1"/>
</dbReference>
<proteinExistence type="predicted"/>
<dbReference type="InterPro" id="IPR018958">
    <property type="entry name" value="Knr4/Smi1-like_dom"/>
</dbReference>
<dbReference type="Proteomes" id="UP000651852">
    <property type="component" value="Unassembled WGS sequence"/>
</dbReference>
<accession>A0ABR7AUC0</accession>
<dbReference type="Pfam" id="PF09346">
    <property type="entry name" value="SMI1_KNR4"/>
    <property type="match status" value="1"/>
</dbReference>
<evidence type="ECO:0000259" key="1">
    <source>
        <dbReference type="Pfam" id="PF09346"/>
    </source>
</evidence>
<sequence>MSLVDTYLAGLRQALPAEDLDQLKDAHGASAADLQRLTERYPLCPASLLQLLGHFDGTHWEYPDAEFVVLILGSDLARFPYYLNSVEDILAEANGPCTESIAEIYEGWPDEEGELAGEGIDRTVGMNERLCFSNCLNNGGTSRLYIDFNPAPGGTVGQVMRFLHDPDNYEVIAPSFDHYLQLLIDYDYQFIRRET</sequence>
<protein>
    <submittedName>
        <fullName evidence="2">SMI1/KNR4 family protein</fullName>
    </submittedName>
</protein>
<evidence type="ECO:0000313" key="2">
    <source>
        <dbReference type="EMBL" id="MBC3948519.1"/>
    </source>
</evidence>
<gene>
    <name evidence="2" type="ORF">H8S59_01870</name>
</gene>
<feature type="domain" description="Knr4/Smi1-like" evidence="1">
    <location>
        <begin position="28"/>
        <end position="181"/>
    </location>
</feature>
<reference evidence="2 3" key="1">
    <citation type="submission" date="2020-08" db="EMBL/GenBank/DDBJ databases">
        <title>Putative novel bacterial strains isolated from necrotic wheat leaf tissues caused by Xanthomonas translucens.</title>
        <authorList>
            <person name="Tambong J.T."/>
        </authorList>
    </citation>
    <scope>NUCLEOTIDE SEQUENCE [LARGE SCALE GENOMIC DNA]</scope>
    <source>
        <strain evidence="2 3">DOAB 1069</strain>
    </source>
</reference>
<name>A0ABR7AUC0_9PSED</name>